<gene>
    <name evidence="2" type="ORF">METZ01_LOCUS56452</name>
</gene>
<evidence type="ECO:0000256" key="1">
    <source>
        <dbReference type="SAM" id="Phobius"/>
    </source>
</evidence>
<dbReference type="PANTHER" id="PTHR35813:SF1">
    <property type="entry name" value="INNER MEMBRANE PROTEIN YBAN"/>
    <property type="match status" value="1"/>
</dbReference>
<accession>A0A381SJY9</accession>
<name>A0A381SJY9_9ZZZZ</name>
<dbReference type="InterPro" id="IPR007401">
    <property type="entry name" value="DUF454"/>
</dbReference>
<protein>
    <recommendedName>
        <fullName evidence="3">DUF454 domain-containing protein</fullName>
    </recommendedName>
</protein>
<feature type="transmembrane region" description="Helical" evidence="1">
    <location>
        <begin position="58"/>
        <end position="82"/>
    </location>
</feature>
<evidence type="ECO:0008006" key="3">
    <source>
        <dbReference type="Google" id="ProtNLM"/>
    </source>
</evidence>
<keyword evidence="1" id="KW-1133">Transmembrane helix</keyword>
<dbReference type="AlphaFoldDB" id="A0A381SJY9"/>
<proteinExistence type="predicted"/>
<keyword evidence="1" id="KW-0472">Membrane</keyword>
<feature type="transmembrane region" description="Helical" evidence="1">
    <location>
        <begin position="94"/>
        <end position="113"/>
    </location>
</feature>
<dbReference type="Pfam" id="PF04304">
    <property type="entry name" value="DUF454"/>
    <property type="match status" value="1"/>
</dbReference>
<sequence length="211" mass="23679">MVSSWKQSVGVVVARLWVLFPICIGLSLVIVGVEGLYKPGSVSFGIYDWGPRLVGPNDWVYCCFIPSGLLITGYFLVGLSALKDNPLVRIFKKVVLYIFGFLFLGIGIAGYFLPMLPGTIFLILSAVCFMRSNEKMYRWVTEHRLFGRHIKQFMETGAMPKRAKFISISCIWVFSAISTSPITPYGWQFKTIVISLAVIGTLYILTRPNSK</sequence>
<feature type="transmembrane region" description="Helical" evidence="1">
    <location>
        <begin position="185"/>
        <end position="205"/>
    </location>
</feature>
<organism evidence="2">
    <name type="scientific">marine metagenome</name>
    <dbReference type="NCBI Taxonomy" id="408172"/>
    <lineage>
        <taxon>unclassified sequences</taxon>
        <taxon>metagenomes</taxon>
        <taxon>ecological metagenomes</taxon>
    </lineage>
</organism>
<keyword evidence="1" id="KW-0812">Transmembrane</keyword>
<dbReference type="EMBL" id="UINC01003128">
    <property type="protein sequence ID" value="SVA03598.1"/>
    <property type="molecule type" value="Genomic_DNA"/>
</dbReference>
<dbReference type="PANTHER" id="PTHR35813">
    <property type="entry name" value="INNER MEMBRANE PROTEIN YBAN"/>
    <property type="match status" value="1"/>
</dbReference>
<reference evidence="2" key="1">
    <citation type="submission" date="2018-05" db="EMBL/GenBank/DDBJ databases">
        <authorList>
            <person name="Lanie J.A."/>
            <person name="Ng W.-L."/>
            <person name="Kazmierczak K.M."/>
            <person name="Andrzejewski T.M."/>
            <person name="Davidsen T.M."/>
            <person name="Wayne K.J."/>
            <person name="Tettelin H."/>
            <person name="Glass J.I."/>
            <person name="Rusch D."/>
            <person name="Podicherti R."/>
            <person name="Tsui H.-C.T."/>
            <person name="Winkler M.E."/>
        </authorList>
    </citation>
    <scope>NUCLEOTIDE SEQUENCE</scope>
</reference>
<dbReference type="GO" id="GO:0005886">
    <property type="term" value="C:plasma membrane"/>
    <property type="evidence" value="ECO:0007669"/>
    <property type="project" value="TreeGrafter"/>
</dbReference>
<evidence type="ECO:0000313" key="2">
    <source>
        <dbReference type="EMBL" id="SVA03598.1"/>
    </source>
</evidence>
<feature type="transmembrane region" description="Helical" evidence="1">
    <location>
        <begin position="12"/>
        <end position="33"/>
    </location>
</feature>